<feature type="domain" description="Peptidase S54 rhomboid" evidence="6">
    <location>
        <begin position="57"/>
        <end position="200"/>
    </location>
</feature>
<feature type="transmembrane region" description="Helical" evidence="5">
    <location>
        <begin position="62"/>
        <end position="87"/>
    </location>
</feature>
<evidence type="ECO:0000256" key="5">
    <source>
        <dbReference type="SAM" id="Phobius"/>
    </source>
</evidence>
<comment type="subcellular location">
    <subcellularLocation>
        <location evidence="1">Membrane</location>
        <topology evidence="1">Multi-pass membrane protein</topology>
    </subcellularLocation>
</comment>
<keyword evidence="4 5" id="KW-0472">Membrane</keyword>
<organism evidence="7 8">
    <name type="scientific">Desulfuromonas acetoxidans (strain DSM 684 / 11070)</name>
    <dbReference type="NCBI Taxonomy" id="281689"/>
    <lineage>
        <taxon>Bacteria</taxon>
        <taxon>Pseudomonadati</taxon>
        <taxon>Thermodesulfobacteriota</taxon>
        <taxon>Desulfuromonadia</taxon>
        <taxon>Desulfuromonadales</taxon>
        <taxon>Desulfuromonadaceae</taxon>
        <taxon>Desulfuromonas</taxon>
    </lineage>
</organism>
<keyword evidence="8" id="KW-1185">Reference proteome</keyword>
<dbReference type="NCBIfam" id="TIGR03902">
    <property type="entry name" value="rhom_GG_sort"/>
    <property type="match status" value="1"/>
</dbReference>
<accession>Q1JWY2</accession>
<evidence type="ECO:0000256" key="3">
    <source>
        <dbReference type="ARBA" id="ARBA00022989"/>
    </source>
</evidence>
<dbReference type="Pfam" id="PF01694">
    <property type="entry name" value="Rhomboid"/>
    <property type="match status" value="1"/>
</dbReference>
<dbReference type="InterPro" id="IPR023826">
    <property type="entry name" value="Rhom-like_SP_proteobac"/>
</dbReference>
<keyword evidence="2 5" id="KW-0812">Transmembrane</keyword>
<dbReference type="OrthoDB" id="5432446at2"/>
<dbReference type="SUPFAM" id="SSF144091">
    <property type="entry name" value="Rhomboid-like"/>
    <property type="match status" value="1"/>
</dbReference>
<dbReference type="GO" id="GO:0016020">
    <property type="term" value="C:membrane"/>
    <property type="evidence" value="ECO:0007669"/>
    <property type="project" value="UniProtKB-SubCell"/>
</dbReference>
<feature type="transmembrane region" description="Helical" evidence="5">
    <location>
        <begin position="182"/>
        <end position="202"/>
    </location>
</feature>
<feature type="transmembrane region" description="Helical" evidence="5">
    <location>
        <begin position="20"/>
        <end position="42"/>
    </location>
</feature>
<feature type="transmembrane region" description="Helical" evidence="5">
    <location>
        <begin position="117"/>
        <end position="139"/>
    </location>
</feature>
<reference evidence="7" key="2">
    <citation type="submission" date="2006-05" db="EMBL/GenBank/DDBJ databases">
        <title>Sequencing of the draft genome and assembly of Desulfuromonas acetoxidans DSM 684.</title>
        <authorList>
            <consortium name="US DOE Joint Genome Institute (JGI-PGF)"/>
            <person name="Copeland A."/>
            <person name="Lucas S."/>
            <person name="Lapidus A."/>
            <person name="Barry K."/>
            <person name="Detter J.C."/>
            <person name="Glavina del Rio T."/>
            <person name="Hammon N."/>
            <person name="Israni S."/>
            <person name="Dalin E."/>
            <person name="Tice H."/>
            <person name="Bruce D."/>
            <person name="Pitluck S."/>
            <person name="Richardson P."/>
        </authorList>
    </citation>
    <scope>NUCLEOTIDE SEQUENCE [LARGE SCALE GENOMIC DNA]</scope>
    <source>
        <strain evidence="7">DSM 684</strain>
    </source>
</reference>
<comment type="caution">
    <text evidence="7">The sequence shown here is derived from an EMBL/GenBank/DDBJ whole genome shotgun (WGS) entry which is preliminary data.</text>
</comment>
<protein>
    <recommendedName>
        <fullName evidence="6">Peptidase S54 rhomboid domain-containing protein</fullName>
    </recommendedName>
</protein>
<dbReference type="EMBL" id="AAEW02000018">
    <property type="protein sequence ID" value="EAT14776.1"/>
    <property type="molecule type" value="Genomic_DNA"/>
</dbReference>
<evidence type="ECO:0000259" key="6">
    <source>
        <dbReference type="Pfam" id="PF01694"/>
    </source>
</evidence>
<dbReference type="InterPro" id="IPR035952">
    <property type="entry name" value="Rhomboid-like_sf"/>
</dbReference>
<gene>
    <name evidence="7" type="ORF">Dace_0830</name>
</gene>
<dbReference type="InterPro" id="IPR022764">
    <property type="entry name" value="Peptidase_S54_rhomboid_dom"/>
</dbReference>
<dbReference type="Proteomes" id="UP000005695">
    <property type="component" value="Unassembled WGS sequence"/>
</dbReference>
<evidence type="ECO:0000256" key="1">
    <source>
        <dbReference type="ARBA" id="ARBA00004141"/>
    </source>
</evidence>
<keyword evidence="3 5" id="KW-1133">Transmembrane helix</keyword>
<feature type="transmembrane region" description="Helical" evidence="5">
    <location>
        <begin position="94"/>
        <end position="111"/>
    </location>
</feature>
<dbReference type="Gene3D" id="1.20.1540.10">
    <property type="entry name" value="Rhomboid-like"/>
    <property type="match status" value="1"/>
</dbReference>
<dbReference type="RefSeq" id="WP_006002141.1">
    <property type="nucleotide sequence ID" value="NZ_AAEW02000018.1"/>
</dbReference>
<dbReference type="GO" id="GO:0004252">
    <property type="term" value="F:serine-type endopeptidase activity"/>
    <property type="evidence" value="ECO:0007669"/>
    <property type="project" value="InterPro"/>
</dbReference>
<dbReference type="AlphaFoldDB" id="Q1JWY2"/>
<name>Q1JWY2_DESA6</name>
<reference evidence="7" key="1">
    <citation type="submission" date="2006-05" db="EMBL/GenBank/DDBJ databases">
        <title>Annotation of the draft genome assembly of Desulfuromonas acetoxidans DSM 684.</title>
        <authorList>
            <consortium name="US DOE Joint Genome Institute (JGI-ORNL)"/>
            <person name="Larimer F."/>
            <person name="Land M."/>
            <person name="Hauser L."/>
        </authorList>
    </citation>
    <scope>NUCLEOTIDE SEQUENCE [LARGE SCALE GENOMIC DNA]</scope>
    <source>
        <strain evidence="7">DSM 684</strain>
    </source>
</reference>
<proteinExistence type="predicted"/>
<evidence type="ECO:0000313" key="8">
    <source>
        <dbReference type="Proteomes" id="UP000005695"/>
    </source>
</evidence>
<sequence>MSVADTTIKGATIATPSSPFSVALLWIAVLGLCNVSLFWSGVPTTALMFDASAVASGQWWRLFTWPWVHVSGYHLLIDGLTFVLLYHGLHARRFMFLLWTVVGSLVVPLLVSRVIYVYGLCGLSGVAHGLMAVSCLELMKNSDSRVIGGLFLAALVGKTVWEVATGNVVFHHLHLGDIGHPVVTTHLGGLLGGLAAFAVCGAKQKHRHES</sequence>
<feature type="transmembrane region" description="Helical" evidence="5">
    <location>
        <begin position="146"/>
        <end position="170"/>
    </location>
</feature>
<evidence type="ECO:0000313" key="7">
    <source>
        <dbReference type="EMBL" id="EAT14776.1"/>
    </source>
</evidence>
<evidence type="ECO:0000256" key="4">
    <source>
        <dbReference type="ARBA" id="ARBA00023136"/>
    </source>
</evidence>
<evidence type="ECO:0000256" key="2">
    <source>
        <dbReference type="ARBA" id="ARBA00022692"/>
    </source>
</evidence>